<feature type="domain" description="RRM" evidence="3">
    <location>
        <begin position="9"/>
        <end position="88"/>
    </location>
</feature>
<dbReference type="GO" id="GO:0003729">
    <property type="term" value="F:mRNA binding"/>
    <property type="evidence" value="ECO:0007669"/>
    <property type="project" value="TreeGrafter"/>
</dbReference>
<protein>
    <recommendedName>
        <fullName evidence="3">RRM domain-containing protein</fullName>
    </recommendedName>
</protein>
<evidence type="ECO:0000313" key="4">
    <source>
        <dbReference type="EMBL" id="TBT98246.1"/>
    </source>
</evidence>
<dbReference type="Gene3D" id="3.30.70.330">
    <property type="match status" value="2"/>
</dbReference>
<sequence>MENIEKQKNTLYISNINQNMNIKEIKRRLLIMFSRFTKIKDISISNRLKMRGQAFISIEESIHVEKCMEMTHGRYFMGKRLIVQYALHETGRKKSDSTNKLKKQIQNDINPTKTLVIRNFDKSIGFNDIIKIFSESKGYLTVRYVSVKQIAFIDFDTPENALMAYKNLFISIFETFGHQIELKFL</sequence>
<dbReference type="SMART" id="SM00360">
    <property type="entry name" value="RRM"/>
    <property type="match status" value="2"/>
</dbReference>
<name>A0A4Q9KU20_9MICR</name>
<dbReference type="Proteomes" id="UP000293045">
    <property type="component" value="Unassembled WGS sequence"/>
</dbReference>
<dbReference type="GO" id="GO:0005634">
    <property type="term" value="C:nucleus"/>
    <property type="evidence" value="ECO:0007669"/>
    <property type="project" value="TreeGrafter"/>
</dbReference>
<dbReference type="AlphaFoldDB" id="A0A4Q9KU20"/>
<keyword evidence="1 2" id="KW-0694">RNA-binding</keyword>
<organism evidence="4 5">
    <name type="scientific">Hamiltosporidium magnivora</name>
    <dbReference type="NCBI Taxonomy" id="148818"/>
    <lineage>
        <taxon>Eukaryota</taxon>
        <taxon>Fungi</taxon>
        <taxon>Fungi incertae sedis</taxon>
        <taxon>Microsporidia</taxon>
        <taxon>Dubosqiidae</taxon>
        <taxon>Hamiltosporidium</taxon>
    </lineage>
</organism>
<evidence type="ECO:0000256" key="2">
    <source>
        <dbReference type="PROSITE-ProRule" id="PRU00176"/>
    </source>
</evidence>
<evidence type="ECO:0000256" key="1">
    <source>
        <dbReference type="ARBA" id="ARBA00022884"/>
    </source>
</evidence>
<proteinExistence type="predicted"/>
<dbReference type="InterPro" id="IPR012677">
    <property type="entry name" value="Nucleotide-bd_a/b_plait_sf"/>
</dbReference>
<dbReference type="VEuPathDB" id="MicrosporidiaDB:CWI36_1148p0020"/>
<dbReference type="EMBL" id="PIXR01002514">
    <property type="protein sequence ID" value="TBT98246.1"/>
    <property type="molecule type" value="Genomic_DNA"/>
</dbReference>
<comment type="caution">
    <text evidence="4">The sequence shown here is derived from an EMBL/GenBank/DDBJ whole genome shotgun (WGS) entry which is preliminary data.</text>
</comment>
<evidence type="ECO:0000259" key="3">
    <source>
        <dbReference type="PROSITE" id="PS50102"/>
    </source>
</evidence>
<dbReference type="PANTHER" id="PTHR23003">
    <property type="entry name" value="RNA RECOGNITION MOTIF RRM DOMAIN CONTAINING PROTEIN"/>
    <property type="match status" value="1"/>
</dbReference>
<reference evidence="4 5" key="1">
    <citation type="submission" date="2017-12" db="EMBL/GenBank/DDBJ databases">
        <authorList>
            <person name="Pombert J.-F."/>
            <person name="Haag K.L."/>
            <person name="Ebert D."/>
        </authorList>
    </citation>
    <scope>NUCLEOTIDE SEQUENCE [LARGE SCALE GENOMIC DNA]</scope>
    <source>
        <strain evidence="4">IL-BN-2</strain>
    </source>
</reference>
<gene>
    <name evidence="4" type="ORF">CWI39_2514p0020</name>
</gene>
<dbReference type="InterPro" id="IPR035979">
    <property type="entry name" value="RBD_domain_sf"/>
</dbReference>
<dbReference type="InterPro" id="IPR000504">
    <property type="entry name" value="RRM_dom"/>
</dbReference>
<accession>A0A4Q9KU20</accession>
<dbReference type="VEuPathDB" id="MicrosporidiaDB:CWI39_2514p0020"/>
<dbReference type="GO" id="GO:0005737">
    <property type="term" value="C:cytoplasm"/>
    <property type="evidence" value="ECO:0007669"/>
    <property type="project" value="TreeGrafter"/>
</dbReference>
<dbReference type="Pfam" id="PF00076">
    <property type="entry name" value="RRM_1"/>
    <property type="match status" value="1"/>
</dbReference>
<dbReference type="InterPro" id="IPR050374">
    <property type="entry name" value="RRT5_SRSF_SR"/>
</dbReference>
<dbReference type="PROSITE" id="PS50102">
    <property type="entry name" value="RRM"/>
    <property type="match status" value="2"/>
</dbReference>
<evidence type="ECO:0000313" key="5">
    <source>
        <dbReference type="Proteomes" id="UP000293045"/>
    </source>
</evidence>
<feature type="domain" description="RRM" evidence="3">
    <location>
        <begin position="113"/>
        <end position="185"/>
    </location>
</feature>
<dbReference type="SUPFAM" id="SSF54928">
    <property type="entry name" value="RNA-binding domain, RBD"/>
    <property type="match status" value="1"/>
</dbReference>